<comment type="caution">
    <text evidence="6">The sequence shown here is derived from an EMBL/GenBank/DDBJ whole genome shotgun (WGS) entry which is preliminary data.</text>
</comment>
<dbReference type="EMBL" id="DMZY01000094">
    <property type="protein sequence ID" value="HAV92167.1"/>
    <property type="molecule type" value="Genomic_DNA"/>
</dbReference>
<protein>
    <submittedName>
        <fullName evidence="6">16S rRNA (Guanine(527)-N(7))-methyltransferase RsmG</fullName>
    </submittedName>
</protein>
<evidence type="ECO:0000313" key="7">
    <source>
        <dbReference type="Proteomes" id="UP000264062"/>
    </source>
</evidence>
<feature type="non-terminal residue" evidence="6">
    <location>
        <position position="137"/>
    </location>
</feature>
<dbReference type="InterPro" id="IPR003682">
    <property type="entry name" value="rRNA_ssu_MeTfrase_G"/>
</dbReference>
<reference evidence="6 7" key="1">
    <citation type="journal article" date="2018" name="Nat. Biotechnol.">
        <title>A standardized bacterial taxonomy based on genome phylogeny substantially revises the tree of life.</title>
        <authorList>
            <person name="Parks D.H."/>
            <person name="Chuvochina M."/>
            <person name="Waite D.W."/>
            <person name="Rinke C."/>
            <person name="Skarshewski A."/>
            <person name="Chaumeil P.A."/>
            <person name="Hugenholtz P."/>
        </authorList>
    </citation>
    <scope>NUCLEOTIDE SEQUENCE [LARGE SCALE GENOMIC DNA]</scope>
    <source>
        <strain evidence="6">UBA9956</strain>
    </source>
</reference>
<gene>
    <name evidence="6" type="primary">rsmG</name>
    <name evidence="6" type="ORF">DCW38_03185</name>
</gene>
<dbReference type="HAMAP" id="MF_00074">
    <property type="entry name" value="16SrRNA_methyltr_G"/>
    <property type="match status" value="1"/>
</dbReference>
<dbReference type="Gene3D" id="3.40.50.150">
    <property type="entry name" value="Vaccinia Virus protein VP39"/>
    <property type="match status" value="1"/>
</dbReference>
<evidence type="ECO:0000256" key="4">
    <source>
        <dbReference type="ARBA" id="ARBA00022679"/>
    </source>
</evidence>
<dbReference type="NCBIfam" id="TIGR00138">
    <property type="entry name" value="rsmG_gidB"/>
    <property type="match status" value="1"/>
</dbReference>
<evidence type="ECO:0000256" key="2">
    <source>
        <dbReference type="ARBA" id="ARBA00022552"/>
    </source>
</evidence>
<keyword evidence="1" id="KW-0963">Cytoplasm</keyword>
<dbReference type="InterPro" id="IPR029063">
    <property type="entry name" value="SAM-dependent_MTases_sf"/>
</dbReference>
<sequence length="137" mass="15730">MFEEYLNLILKWNKSVSLVSKRDEGALMENHLVDSILGSIEIKDAVSEKITDLGSGNGFPAIPMKIFYEDSKITMIEINQRKASFLKEVVRTLSLKEIRVENIDMADFDFSRTDRIIARAFKPITEIKELLLKKTFS</sequence>
<dbReference type="AlphaFoldDB" id="A0A350H9F1"/>
<dbReference type="PANTHER" id="PTHR31760">
    <property type="entry name" value="S-ADENOSYL-L-METHIONINE-DEPENDENT METHYLTRANSFERASES SUPERFAMILY PROTEIN"/>
    <property type="match status" value="1"/>
</dbReference>
<dbReference type="CDD" id="cd02440">
    <property type="entry name" value="AdoMet_MTases"/>
    <property type="match status" value="1"/>
</dbReference>
<dbReference type="PANTHER" id="PTHR31760:SF0">
    <property type="entry name" value="S-ADENOSYL-L-METHIONINE-DEPENDENT METHYLTRANSFERASES SUPERFAMILY PROTEIN"/>
    <property type="match status" value="1"/>
</dbReference>
<dbReference type="SUPFAM" id="SSF53335">
    <property type="entry name" value="S-adenosyl-L-methionine-dependent methyltransferases"/>
    <property type="match status" value="1"/>
</dbReference>
<evidence type="ECO:0000256" key="5">
    <source>
        <dbReference type="ARBA" id="ARBA00022691"/>
    </source>
</evidence>
<keyword evidence="4 6" id="KW-0808">Transferase</keyword>
<keyword evidence="5" id="KW-0949">S-adenosyl-L-methionine</keyword>
<evidence type="ECO:0000313" key="6">
    <source>
        <dbReference type="EMBL" id="HAV92167.1"/>
    </source>
</evidence>
<dbReference type="GO" id="GO:0005829">
    <property type="term" value="C:cytosol"/>
    <property type="evidence" value="ECO:0007669"/>
    <property type="project" value="TreeGrafter"/>
</dbReference>
<dbReference type="Pfam" id="PF02527">
    <property type="entry name" value="GidB"/>
    <property type="match status" value="1"/>
</dbReference>
<dbReference type="GO" id="GO:0070043">
    <property type="term" value="F:rRNA (guanine-N7-)-methyltransferase activity"/>
    <property type="evidence" value="ECO:0007669"/>
    <property type="project" value="TreeGrafter"/>
</dbReference>
<evidence type="ECO:0000256" key="1">
    <source>
        <dbReference type="ARBA" id="ARBA00022490"/>
    </source>
</evidence>
<organism evidence="6 7">
    <name type="scientific">candidate division WOR-3 bacterium</name>
    <dbReference type="NCBI Taxonomy" id="2052148"/>
    <lineage>
        <taxon>Bacteria</taxon>
        <taxon>Bacteria division WOR-3</taxon>
    </lineage>
</organism>
<accession>A0A350H9F1</accession>
<evidence type="ECO:0000256" key="3">
    <source>
        <dbReference type="ARBA" id="ARBA00022603"/>
    </source>
</evidence>
<name>A0A350H9F1_UNCW3</name>
<keyword evidence="3 6" id="KW-0489">Methyltransferase</keyword>
<keyword evidence="2" id="KW-0698">rRNA processing</keyword>
<dbReference type="Proteomes" id="UP000264062">
    <property type="component" value="Unassembled WGS sequence"/>
</dbReference>
<proteinExistence type="inferred from homology"/>